<feature type="transmembrane region" description="Helical" evidence="1">
    <location>
        <begin position="54"/>
        <end position="73"/>
    </location>
</feature>
<dbReference type="GO" id="GO:0016020">
    <property type="term" value="C:membrane"/>
    <property type="evidence" value="ECO:0007669"/>
    <property type="project" value="TreeGrafter"/>
</dbReference>
<keyword evidence="3" id="KW-0012">Acyltransferase</keyword>
<dbReference type="AlphaFoldDB" id="A0A848M1S4"/>
<dbReference type="Proteomes" id="UP000518300">
    <property type="component" value="Unassembled WGS sequence"/>
</dbReference>
<sequence>MSSSSPAAFRRPPLHACTGLRFLAAMGVVGYHFYCPPCTPGAPSFLGNLLQAGFTTVSLFFVLSGFILAYNYLDDRGGFVGTLRGFYQARFARIYPIYLLALVVDVPFFVRSIHLADPAATAGEVARITTATLTLTQAWLQLGRPTWNIMAWTLSAEAFFYLLFPVVAPWLARRGSRQLLALAVTAWFLGVAPHLATEAVSWLGPEGSTSALGNGLRALGQLPVQLIPVARLPEFLLGICLGVLFCRRSNPGRVGPRTVGLLGTCAVLVAVIGLLPAKPSPVMQMAVLVPLFALSIWLLAGGVAWQGLLLGTRPLAKLGEASYALYLTHGTVMGYALALNTRTLSLPHNGVALLMVPVVVAASLVLFKYVEEPGREWLKRLGRPRPALPPEASVSRP</sequence>
<dbReference type="InterPro" id="IPR002656">
    <property type="entry name" value="Acyl_transf_3_dom"/>
</dbReference>
<feature type="transmembrane region" description="Helical" evidence="1">
    <location>
        <begin position="149"/>
        <end position="172"/>
    </location>
</feature>
<name>A0A848M1S4_9BACT</name>
<feature type="transmembrane region" description="Helical" evidence="1">
    <location>
        <begin position="12"/>
        <end position="34"/>
    </location>
</feature>
<evidence type="ECO:0000259" key="2">
    <source>
        <dbReference type="Pfam" id="PF01757"/>
    </source>
</evidence>
<keyword evidence="4" id="KW-1185">Reference proteome</keyword>
<accession>A0A848M1S4</accession>
<dbReference type="GO" id="GO:0016747">
    <property type="term" value="F:acyltransferase activity, transferring groups other than amino-acyl groups"/>
    <property type="evidence" value="ECO:0007669"/>
    <property type="project" value="InterPro"/>
</dbReference>
<keyword evidence="3" id="KW-0808">Transferase</keyword>
<dbReference type="GO" id="GO:0000271">
    <property type="term" value="P:polysaccharide biosynthetic process"/>
    <property type="evidence" value="ECO:0007669"/>
    <property type="project" value="TreeGrafter"/>
</dbReference>
<evidence type="ECO:0000256" key="1">
    <source>
        <dbReference type="SAM" id="Phobius"/>
    </source>
</evidence>
<dbReference type="PANTHER" id="PTHR23028">
    <property type="entry name" value="ACETYLTRANSFERASE"/>
    <property type="match status" value="1"/>
</dbReference>
<evidence type="ECO:0000313" key="4">
    <source>
        <dbReference type="Proteomes" id="UP000518300"/>
    </source>
</evidence>
<protein>
    <submittedName>
        <fullName evidence="3">Acyltransferase</fullName>
    </submittedName>
</protein>
<keyword evidence="1" id="KW-0812">Transmembrane</keyword>
<feature type="transmembrane region" description="Helical" evidence="1">
    <location>
        <begin position="287"/>
        <end position="311"/>
    </location>
</feature>
<keyword evidence="1" id="KW-1133">Transmembrane helix</keyword>
<dbReference type="PANTHER" id="PTHR23028:SF53">
    <property type="entry name" value="ACYL_TRANSF_3 DOMAIN-CONTAINING PROTEIN"/>
    <property type="match status" value="1"/>
</dbReference>
<feature type="transmembrane region" description="Helical" evidence="1">
    <location>
        <begin position="258"/>
        <end position="275"/>
    </location>
</feature>
<feature type="transmembrane region" description="Helical" evidence="1">
    <location>
        <begin position="94"/>
        <end position="110"/>
    </location>
</feature>
<dbReference type="EMBL" id="JABBJJ010000612">
    <property type="protein sequence ID" value="NMO23433.1"/>
    <property type="molecule type" value="Genomic_DNA"/>
</dbReference>
<feature type="transmembrane region" description="Helical" evidence="1">
    <location>
        <begin position="179"/>
        <end position="204"/>
    </location>
</feature>
<comment type="caution">
    <text evidence="3">The sequence shown here is derived from an EMBL/GenBank/DDBJ whole genome shotgun (WGS) entry which is preliminary data.</text>
</comment>
<dbReference type="Pfam" id="PF01757">
    <property type="entry name" value="Acyl_transf_3"/>
    <property type="match status" value="1"/>
</dbReference>
<feature type="transmembrane region" description="Helical" evidence="1">
    <location>
        <begin position="224"/>
        <end position="246"/>
    </location>
</feature>
<dbReference type="InterPro" id="IPR050879">
    <property type="entry name" value="Acyltransferase_3"/>
</dbReference>
<gene>
    <name evidence="3" type="ORF">HG543_52545</name>
</gene>
<reference evidence="3 4" key="1">
    <citation type="submission" date="2020-04" db="EMBL/GenBank/DDBJ databases">
        <title>Draft genome of Pyxidicoccus fallax type strain.</title>
        <authorList>
            <person name="Whitworth D.E."/>
        </authorList>
    </citation>
    <scope>NUCLEOTIDE SEQUENCE [LARGE SCALE GENOMIC DNA]</scope>
    <source>
        <strain evidence="3 4">DSM 14698</strain>
    </source>
</reference>
<feature type="transmembrane region" description="Helical" evidence="1">
    <location>
        <begin position="351"/>
        <end position="370"/>
    </location>
</feature>
<keyword evidence="1" id="KW-0472">Membrane</keyword>
<evidence type="ECO:0000313" key="3">
    <source>
        <dbReference type="EMBL" id="NMO23433.1"/>
    </source>
</evidence>
<organism evidence="3 4">
    <name type="scientific">Pyxidicoccus fallax</name>
    <dbReference type="NCBI Taxonomy" id="394095"/>
    <lineage>
        <taxon>Bacteria</taxon>
        <taxon>Pseudomonadati</taxon>
        <taxon>Myxococcota</taxon>
        <taxon>Myxococcia</taxon>
        <taxon>Myxococcales</taxon>
        <taxon>Cystobacterineae</taxon>
        <taxon>Myxococcaceae</taxon>
        <taxon>Pyxidicoccus</taxon>
    </lineage>
</organism>
<feature type="transmembrane region" description="Helical" evidence="1">
    <location>
        <begin position="323"/>
        <end position="339"/>
    </location>
</feature>
<dbReference type="RefSeq" id="WP_169352507.1">
    <property type="nucleotide sequence ID" value="NZ_JABBJJ010000612.1"/>
</dbReference>
<feature type="domain" description="Acyltransferase 3" evidence="2">
    <location>
        <begin position="19"/>
        <end position="365"/>
    </location>
</feature>
<proteinExistence type="predicted"/>